<evidence type="ECO:0000256" key="3">
    <source>
        <dbReference type="ARBA" id="ARBA00022692"/>
    </source>
</evidence>
<dbReference type="InterPro" id="IPR017039">
    <property type="entry name" value="Virul_fac_BrkB"/>
</dbReference>
<dbReference type="NCBIfam" id="TIGR00765">
    <property type="entry name" value="yihY_not_rbn"/>
    <property type="match status" value="1"/>
</dbReference>
<evidence type="ECO:0000256" key="1">
    <source>
        <dbReference type="ARBA" id="ARBA00004651"/>
    </source>
</evidence>
<name>A0ABW6LAX1_9ACTN</name>
<evidence type="ECO:0000256" key="2">
    <source>
        <dbReference type="ARBA" id="ARBA00022475"/>
    </source>
</evidence>
<keyword evidence="5 6" id="KW-0472">Membrane</keyword>
<organism evidence="7 8">
    <name type="scientific">Streptomyces massasporeus</name>
    <dbReference type="NCBI Taxonomy" id="67324"/>
    <lineage>
        <taxon>Bacteria</taxon>
        <taxon>Bacillati</taxon>
        <taxon>Actinomycetota</taxon>
        <taxon>Actinomycetes</taxon>
        <taxon>Kitasatosporales</taxon>
        <taxon>Streptomycetaceae</taxon>
        <taxon>Streptomyces</taxon>
    </lineage>
</organism>
<evidence type="ECO:0000256" key="4">
    <source>
        <dbReference type="ARBA" id="ARBA00022989"/>
    </source>
</evidence>
<dbReference type="Pfam" id="PF03631">
    <property type="entry name" value="Virul_fac_BrkB"/>
    <property type="match status" value="1"/>
</dbReference>
<dbReference type="PANTHER" id="PTHR30213:SF0">
    <property type="entry name" value="UPF0761 MEMBRANE PROTEIN YIHY"/>
    <property type="match status" value="1"/>
</dbReference>
<dbReference type="Proteomes" id="UP001601288">
    <property type="component" value="Unassembled WGS sequence"/>
</dbReference>
<reference evidence="7 8" key="1">
    <citation type="submission" date="2024-10" db="EMBL/GenBank/DDBJ databases">
        <title>The Natural Products Discovery Center: Release of the First 8490 Sequenced Strains for Exploring Actinobacteria Biosynthetic Diversity.</title>
        <authorList>
            <person name="Kalkreuter E."/>
            <person name="Kautsar S.A."/>
            <person name="Yang D."/>
            <person name="Bader C.D."/>
            <person name="Teijaro C.N."/>
            <person name="Fluegel L."/>
            <person name="Davis C.M."/>
            <person name="Simpson J.R."/>
            <person name="Lauterbach L."/>
            <person name="Steele A.D."/>
            <person name="Gui C."/>
            <person name="Meng S."/>
            <person name="Li G."/>
            <person name="Viehrig K."/>
            <person name="Ye F."/>
            <person name="Su P."/>
            <person name="Kiefer A.F."/>
            <person name="Nichols A."/>
            <person name="Cepeda A.J."/>
            <person name="Yan W."/>
            <person name="Fan B."/>
            <person name="Jiang Y."/>
            <person name="Adhikari A."/>
            <person name="Zheng C.-J."/>
            <person name="Schuster L."/>
            <person name="Cowan T.M."/>
            <person name="Smanski M.J."/>
            <person name="Chevrette M.G."/>
            <person name="De Carvalho L.P.S."/>
            <person name="Shen B."/>
        </authorList>
    </citation>
    <scope>NUCLEOTIDE SEQUENCE [LARGE SCALE GENOMIC DNA]</scope>
    <source>
        <strain evidence="7 8">NPDC007066</strain>
    </source>
</reference>
<protein>
    <submittedName>
        <fullName evidence="7">YihY/virulence factor BrkB family protein</fullName>
    </submittedName>
</protein>
<feature type="transmembrane region" description="Helical" evidence="6">
    <location>
        <begin position="260"/>
        <end position="281"/>
    </location>
</feature>
<feature type="transmembrane region" description="Helical" evidence="6">
    <location>
        <begin position="48"/>
        <end position="70"/>
    </location>
</feature>
<feature type="transmembrane region" description="Helical" evidence="6">
    <location>
        <begin position="109"/>
        <end position="128"/>
    </location>
</feature>
<feature type="transmembrane region" description="Helical" evidence="6">
    <location>
        <begin position="192"/>
        <end position="214"/>
    </location>
</feature>
<gene>
    <name evidence="7" type="ORF">ACFYM3_13430</name>
</gene>
<keyword evidence="3 6" id="KW-0812">Transmembrane</keyword>
<feature type="transmembrane region" description="Helical" evidence="6">
    <location>
        <begin position="226"/>
        <end position="248"/>
    </location>
</feature>
<comment type="caution">
    <text evidence="7">The sequence shown here is derived from an EMBL/GenBank/DDBJ whole genome shotgun (WGS) entry which is preliminary data.</text>
</comment>
<dbReference type="PANTHER" id="PTHR30213">
    <property type="entry name" value="INNER MEMBRANE PROTEIN YHJD"/>
    <property type="match status" value="1"/>
</dbReference>
<keyword evidence="4 6" id="KW-1133">Transmembrane helix</keyword>
<keyword evidence="8" id="KW-1185">Reference proteome</keyword>
<dbReference type="RefSeq" id="WP_358282905.1">
    <property type="nucleotide sequence ID" value="NZ_JBEYGJ010000014.1"/>
</dbReference>
<dbReference type="EMBL" id="JBIAFP010000007">
    <property type="protein sequence ID" value="MFE9225610.1"/>
    <property type="molecule type" value="Genomic_DNA"/>
</dbReference>
<evidence type="ECO:0000313" key="8">
    <source>
        <dbReference type="Proteomes" id="UP001601288"/>
    </source>
</evidence>
<sequence length="304" mass="32060">MTTDQPATPLAPRPAPAAVPGRRDWWPALRRTPAALWREDATDWAAALTYYAVLTIFPTLLVALSLLGIAGPPGAAHLDQVAAVVPARARPAVLGALESMADQQTPARLLAAVGTVGALWSASSYLSVFRRALHAMNGVQDRRPLWKKAPLTAITALALLTVLVSSVLALVLTGDAARTAGRIMGVDGAAVAAWNVLKWPLLACLVTVLVLVLFRSGQATAYGLRHRAVGGMLAVVLWLLASGGFTLYTTNYAGTYDRLYGSLAGIVVFLVWLWISNLALLAGAQFNAELAALPHPLPTHSGRA</sequence>
<feature type="transmembrane region" description="Helical" evidence="6">
    <location>
        <begin position="149"/>
        <end position="172"/>
    </location>
</feature>
<keyword evidence="2" id="KW-1003">Cell membrane</keyword>
<evidence type="ECO:0000256" key="6">
    <source>
        <dbReference type="SAM" id="Phobius"/>
    </source>
</evidence>
<evidence type="ECO:0000313" key="7">
    <source>
        <dbReference type="EMBL" id="MFE9225610.1"/>
    </source>
</evidence>
<proteinExistence type="predicted"/>
<evidence type="ECO:0000256" key="5">
    <source>
        <dbReference type="ARBA" id="ARBA00023136"/>
    </source>
</evidence>
<dbReference type="PIRSF" id="PIRSF035875">
    <property type="entry name" value="RNase_BN"/>
    <property type="match status" value="1"/>
</dbReference>
<comment type="subcellular location">
    <subcellularLocation>
        <location evidence="1">Cell membrane</location>
        <topology evidence="1">Multi-pass membrane protein</topology>
    </subcellularLocation>
</comment>
<accession>A0ABW6LAX1</accession>